<feature type="DNA-binding region" description="H-T-H motif" evidence="2">
    <location>
        <begin position="35"/>
        <end position="54"/>
    </location>
</feature>
<dbReference type="SUPFAM" id="SSF46689">
    <property type="entry name" value="Homeodomain-like"/>
    <property type="match status" value="1"/>
</dbReference>
<evidence type="ECO:0000313" key="4">
    <source>
        <dbReference type="EMBL" id="PZA09269.1"/>
    </source>
</evidence>
<keyword evidence="1 2" id="KW-0238">DNA-binding</keyword>
<dbReference type="PANTHER" id="PTHR30055:SF148">
    <property type="entry name" value="TETR-FAMILY TRANSCRIPTIONAL REGULATOR"/>
    <property type="match status" value="1"/>
</dbReference>
<dbReference type="SUPFAM" id="SSF48498">
    <property type="entry name" value="Tetracyclin repressor-like, C-terminal domain"/>
    <property type="match status" value="1"/>
</dbReference>
<dbReference type="Pfam" id="PF00440">
    <property type="entry name" value="TetR_N"/>
    <property type="match status" value="1"/>
</dbReference>
<dbReference type="InterPro" id="IPR009057">
    <property type="entry name" value="Homeodomain-like_sf"/>
</dbReference>
<dbReference type="Gene3D" id="1.10.357.10">
    <property type="entry name" value="Tetracycline Repressor, domain 2"/>
    <property type="match status" value="1"/>
</dbReference>
<accession>A0A323UAK9</accession>
<dbReference type="GO" id="GO:0003700">
    <property type="term" value="F:DNA-binding transcription factor activity"/>
    <property type="evidence" value="ECO:0007669"/>
    <property type="project" value="TreeGrafter"/>
</dbReference>
<dbReference type="InterPro" id="IPR001647">
    <property type="entry name" value="HTH_TetR"/>
</dbReference>
<reference evidence="4 5" key="1">
    <citation type="submission" date="2018-06" db="EMBL/GenBank/DDBJ databases">
        <title>Draft Whole-Genome Sequence of the purple photosynthetic bacterium Rhodospeudomonas palustris XCP.</title>
        <authorList>
            <person name="Rayyan A."/>
            <person name="Meyer T.E."/>
            <person name="Kyndt J.A."/>
        </authorList>
    </citation>
    <scope>NUCLEOTIDE SEQUENCE [LARGE SCALE GENOMIC DNA]</scope>
    <source>
        <strain evidence="4 5">XCP</strain>
    </source>
</reference>
<proteinExistence type="predicted"/>
<sequence length="187" mass="20682">MSSAYERKKQPEVVRRALIDCAATLALERGLQAVTVQAVAAAAGVTKGGLFHHFPTKERLIEAVFDAQLDVFGAAVDEALQDDHSSYGCFTRAYVRATFNLSDQDDSQCGGALAVSMMTDPLLRPRWSERMRAWLTKHRKTDSAPALEIVRLAADGAWLADLTHLAPDLRMDRKKLLARLIAMTRKD</sequence>
<evidence type="ECO:0000256" key="1">
    <source>
        <dbReference type="ARBA" id="ARBA00023125"/>
    </source>
</evidence>
<dbReference type="PRINTS" id="PR00455">
    <property type="entry name" value="HTHTETR"/>
</dbReference>
<evidence type="ECO:0000256" key="2">
    <source>
        <dbReference type="PROSITE-ProRule" id="PRU00335"/>
    </source>
</evidence>
<gene>
    <name evidence="4" type="ORF">DNX69_24520</name>
</gene>
<dbReference type="InterPro" id="IPR041479">
    <property type="entry name" value="TetR_CgmR_C"/>
</dbReference>
<dbReference type="GO" id="GO:0000976">
    <property type="term" value="F:transcription cis-regulatory region binding"/>
    <property type="evidence" value="ECO:0007669"/>
    <property type="project" value="TreeGrafter"/>
</dbReference>
<dbReference type="OrthoDB" id="9805134at2"/>
<dbReference type="PANTHER" id="PTHR30055">
    <property type="entry name" value="HTH-TYPE TRANSCRIPTIONAL REGULATOR RUTR"/>
    <property type="match status" value="1"/>
</dbReference>
<dbReference type="RefSeq" id="WP_110788616.1">
    <property type="nucleotide sequence ID" value="NZ_QKQS01000038.1"/>
</dbReference>
<name>A0A323UAK9_RHOPL</name>
<organism evidence="4 5">
    <name type="scientific">Rhodopseudomonas palustris</name>
    <dbReference type="NCBI Taxonomy" id="1076"/>
    <lineage>
        <taxon>Bacteria</taxon>
        <taxon>Pseudomonadati</taxon>
        <taxon>Pseudomonadota</taxon>
        <taxon>Alphaproteobacteria</taxon>
        <taxon>Hyphomicrobiales</taxon>
        <taxon>Nitrobacteraceae</taxon>
        <taxon>Rhodopseudomonas</taxon>
    </lineage>
</organism>
<evidence type="ECO:0000313" key="5">
    <source>
        <dbReference type="Proteomes" id="UP000248134"/>
    </source>
</evidence>
<feature type="domain" description="HTH tetR-type" evidence="3">
    <location>
        <begin position="12"/>
        <end position="72"/>
    </location>
</feature>
<dbReference type="PROSITE" id="PS50977">
    <property type="entry name" value="HTH_TETR_2"/>
    <property type="match status" value="1"/>
</dbReference>
<dbReference type="InterPro" id="IPR023772">
    <property type="entry name" value="DNA-bd_HTH_TetR-type_CS"/>
</dbReference>
<dbReference type="Proteomes" id="UP000248134">
    <property type="component" value="Unassembled WGS sequence"/>
</dbReference>
<dbReference type="EMBL" id="QKQS01000038">
    <property type="protein sequence ID" value="PZA09269.1"/>
    <property type="molecule type" value="Genomic_DNA"/>
</dbReference>
<comment type="caution">
    <text evidence="4">The sequence shown here is derived from an EMBL/GenBank/DDBJ whole genome shotgun (WGS) entry which is preliminary data.</text>
</comment>
<dbReference type="Pfam" id="PF17937">
    <property type="entry name" value="TetR_C_28"/>
    <property type="match status" value="1"/>
</dbReference>
<protein>
    <submittedName>
        <fullName evidence="4">TetR/AcrR family transcriptional regulator</fullName>
    </submittedName>
</protein>
<evidence type="ECO:0000259" key="3">
    <source>
        <dbReference type="PROSITE" id="PS50977"/>
    </source>
</evidence>
<dbReference type="InterPro" id="IPR036271">
    <property type="entry name" value="Tet_transcr_reg_TetR-rel_C_sf"/>
</dbReference>
<dbReference type="InterPro" id="IPR050109">
    <property type="entry name" value="HTH-type_TetR-like_transc_reg"/>
</dbReference>
<dbReference type="PROSITE" id="PS01081">
    <property type="entry name" value="HTH_TETR_1"/>
    <property type="match status" value="1"/>
</dbReference>
<dbReference type="AlphaFoldDB" id="A0A323UAK9"/>